<dbReference type="PATRIC" id="fig|1261.3.peg.182"/>
<accession>A0A135YPJ3</accession>
<organism evidence="1 2">
    <name type="scientific">Peptostreptococcus anaerobius</name>
    <dbReference type="NCBI Taxonomy" id="1261"/>
    <lineage>
        <taxon>Bacteria</taxon>
        <taxon>Bacillati</taxon>
        <taxon>Bacillota</taxon>
        <taxon>Clostridia</taxon>
        <taxon>Peptostreptococcales</taxon>
        <taxon>Peptostreptococcaceae</taxon>
        <taxon>Peptostreptococcus</taxon>
    </lineage>
</organism>
<comment type="caution">
    <text evidence="1">The sequence shown here is derived from an EMBL/GenBank/DDBJ whole genome shotgun (WGS) entry which is preliminary data.</text>
</comment>
<protein>
    <submittedName>
        <fullName evidence="1">Uncharacterized protein</fullName>
    </submittedName>
</protein>
<dbReference type="Pfam" id="PF19991">
    <property type="entry name" value="HMA_2"/>
    <property type="match status" value="1"/>
</dbReference>
<dbReference type="AlphaFoldDB" id="A0A135YPJ3"/>
<evidence type="ECO:0000313" key="2">
    <source>
        <dbReference type="Proteomes" id="UP000070326"/>
    </source>
</evidence>
<name>A0A135YPJ3_9FIRM</name>
<gene>
    <name evidence="1" type="ORF">HMPREF3195_01448</name>
</gene>
<proteinExistence type="predicted"/>
<evidence type="ECO:0000313" key="1">
    <source>
        <dbReference type="EMBL" id="KXI11273.1"/>
    </source>
</evidence>
<reference evidence="1 2" key="1">
    <citation type="submission" date="2016-02" db="EMBL/GenBank/DDBJ databases">
        <authorList>
            <person name="Wen L."/>
            <person name="He K."/>
            <person name="Yang H."/>
        </authorList>
    </citation>
    <scope>NUCLEOTIDE SEQUENCE [LARGE SCALE GENOMIC DNA]</scope>
    <source>
        <strain evidence="1 2">MJR8628A</strain>
    </source>
</reference>
<dbReference type="EMBL" id="LSQZ01000075">
    <property type="protein sequence ID" value="KXI11273.1"/>
    <property type="molecule type" value="Genomic_DNA"/>
</dbReference>
<sequence>MGITGTTIKEIFMFNIKTAMFNLFFKFDLVSDLPGRMRLKVAHYKKLPKETQQYQQYGIQVIKRLDGIDKVTFNFVTGTVLIEYDKYKLTSSEILAYLDLIKKLVNDNMGLIKNLDGKSEKEIVDILFSVLDAYRSKHDFK</sequence>
<dbReference type="Proteomes" id="UP000070326">
    <property type="component" value="Unassembled WGS sequence"/>
</dbReference>
<dbReference type="STRING" id="1261.HMPREF3195_01448"/>